<accession>A0ABW3BB55</accession>
<evidence type="ECO:0000313" key="2">
    <source>
        <dbReference type="EMBL" id="MFD0800561.1"/>
    </source>
</evidence>
<keyword evidence="3" id="KW-1185">Reference proteome</keyword>
<organism evidence="2 3">
    <name type="scientific">Streptomonospora algeriensis</name>
    <dbReference type="NCBI Taxonomy" id="995084"/>
    <lineage>
        <taxon>Bacteria</taxon>
        <taxon>Bacillati</taxon>
        <taxon>Actinomycetota</taxon>
        <taxon>Actinomycetes</taxon>
        <taxon>Streptosporangiales</taxon>
        <taxon>Nocardiopsidaceae</taxon>
        <taxon>Streptomonospora</taxon>
    </lineage>
</organism>
<feature type="region of interest" description="Disordered" evidence="1">
    <location>
        <begin position="52"/>
        <end position="71"/>
    </location>
</feature>
<dbReference type="Proteomes" id="UP001596956">
    <property type="component" value="Unassembled WGS sequence"/>
</dbReference>
<evidence type="ECO:0000313" key="3">
    <source>
        <dbReference type="Proteomes" id="UP001596956"/>
    </source>
</evidence>
<name>A0ABW3BB55_9ACTN</name>
<gene>
    <name evidence="2" type="ORF">ACFQZU_04400</name>
</gene>
<evidence type="ECO:0000256" key="1">
    <source>
        <dbReference type="SAM" id="MobiDB-lite"/>
    </source>
</evidence>
<protein>
    <submittedName>
        <fullName evidence="2">Type II toxin-antitoxin system Phd/YefM family antitoxin</fullName>
    </submittedName>
</protein>
<reference evidence="3" key="1">
    <citation type="journal article" date="2019" name="Int. J. Syst. Evol. Microbiol.">
        <title>The Global Catalogue of Microorganisms (GCM) 10K type strain sequencing project: providing services to taxonomists for standard genome sequencing and annotation.</title>
        <authorList>
            <consortium name="The Broad Institute Genomics Platform"/>
            <consortium name="The Broad Institute Genome Sequencing Center for Infectious Disease"/>
            <person name="Wu L."/>
            <person name="Ma J."/>
        </authorList>
    </citation>
    <scope>NUCLEOTIDE SEQUENCE [LARGE SCALE GENOMIC DNA]</scope>
    <source>
        <strain evidence="3">CCUG 63369</strain>
    </source>
</reference>
<proteinExistence type="predicted"/>
<sequence>MKTIGTCEPKQNPQTVIQRVLASGDEFEITAYGRPTGVRLVPDHREKRRWIPGSDLMKIPSTSPLSPSDAAAWREDIEDAMDEEVTDPWEQA</sequence>
<comment type="caution">
    <text evidence="2">The sequence shown here is derived from an EMBL/GenBank/DDBJ whole genome shotgun (WGS) entry which is preliminary data.</text>
</comment>
<dbReference type="EMBL" id="JBHTHR010000067">
    <property type="protein sequence ID" value="MFD0800561.1"/>
    <property type="molecule type" value="Genomic_DNA"/>
</dbReference>